<dbReference type="EMBL" id="CARXXK010000004">
    <property type="protein sequence ID" value="CAI6366960.1"/>
    <property type="molecule type" value="Genomic_DNA"/>
</dbReference>
<accession>A0AAV0XF07</accession>
<name>A0AAV0XF07_9HEMI</name>
<evidence type="ECO:0000313" key="2">
    <source>
        <dbReference type="Proteomes" id="UP001160148"/>
    </source>
</evidence>
<protein>
    <submittedName>
        <fullName evidence="1">Uncharacterized protein</fullName>
    </submittedName>
</protein>
<reference evidence="1 2" key="1">
    <citation type="submission" date="2023-01" db="EMBL/GenBank/DDBJ databases">
        <authorList>
            <person name="Whitehead M."/>
        </authorList>
    </citation>
    <scope>NUCLEOTIDE SEQUENCE [LARGE SCALE GENOMIC DNA]</scope>
</reference>
<organism evidence="1 2">
    <name type="scientific">Macrosiphum euphorbiae</name>
    <name type="common">potato aphid</name>
    <dbReference type="NCBI Taxonomy" id="13131"/>
    <lineage>
        <taxon>Eukaryota</taxon>
        <taxon>Metazoa</taxon>
        <taxon>Ecdysozoa</taxon>
        <taxon>Arthropoda</taxon>
        <taxon>Hexapoda</taxon>
        <taxon>Insecta</taxon>
        <taxon>Pterygota</taxon>
        <taxon>Neoptera</taxon>
        <taxon>Paraneoptera</taxon>
        <taxon>Hemiptera</taxon>
        <taxon>Sternorrhyncha</taxon>
        <taxon>Aphidomorpha</taxon>
        <taxon>Aphidoidea</taxon>
        <taxon>Aphididae</taxon>
        <taxon>Macrosiphini</taxon>
        <taxon>Macrosiphum</taxon>
    </lineage>
</organism>
<proteinExistence type="predicted"/>
<keyword evidence="2" id="KW-1185">Reference proteome</keyword>
<sequence>MESCFRSYDPFDSFNRHLLTRTTVLNQDVCSNIHVEPLIIDTSHDTCNEALMLVNNKIPRREISIESFKRLVTSDAIILISKWYNEAVVPKNQLQLLLGNRNKNITKDYNIVIQSVNVNICFIPLRCVFKMFFEQPFVLKTVLENFLLFFSLIVRSLEIHISLKNQLINEVNYLQNNDITVNVDNESSYI</sequence>
<gene>
    <name evidence="1" type="ORF">MEUPH1_LOCUS21487</name>
</gene>
<dbReference type="AlphaFoldDB" id="A0AAV0XF07"/>
<evidence type="ECO:0000313" key="1">
    <source>
        <dbReference type="EMBL" id="CAI6366960.1"/>
    </source>
</evidence>
<comment type="caution">
    <text evidence="1">The sequence shown here is derived from an EMBL/GenBank/DDBJ whole genome shotgun (WGS) entry which is preliminary data.</text>
</comment>
<dbReference type="Proteomes" id="UP001160148">
    <property type="component" value="Unassembled WGS sequence"/>
</dbReference>